<dbReference type="InterPro" id="IPR036188">
    <property type="entry name" value="FAD/NAD-bd_sf"/>
</dbReference>
<dbReference type="HOGENOM" id="CLU_009665_19_5_1"/>
<feature type="region of interest" description="Disordered" evidence="6">
    <location>
        <begin position="438"/>
        <end position="460"/>
    </location>
</feature>
<feature type="compositionally biased region" description="Acidic residues" evidence="6">
    <location>
        <begin position="445"/>
        <end position="454"/>
    </location>
</feature>
<protein>
    <submittedName>
        <fullName evidence="8">FAD/NAD(P)-binding protein</fullName>
    </submittedName>
</protein>
<evidence type="ECO:0000256" key="6">
    <source>
        <dbReference type="SAM" id="MobiDB-lite"/>
    </source>
</evidence>
<comment type="similarity">
    <text evidence="1">Belongs to the paxM FAD-dependent monooxygenase family.</text>
</comment>
<evidence type="ECO:0000256" key="2">
    <source>
        <dbReference type="ARBA" id="ARBA00022630"/>
    </source>
</evidence>
<evidence type="ECO:0000313" key="9">
    <source>
        <dbReference type="Proteomes" id="UP000016922"/>
    </source>
</evidence>
<dbReference type="OrthoDB" id="2431938at2759"/>
<keyword evidence="2" id="KW-0285">Flavoprotein</keyword>
<dbReference type="Gene3D" id="3.50.50.60">
    <property type="entry name" value="FAD/NAD(P)-binding domain"/>
    <property type="match status" value="1"/>
</dbReference>
<keyword evidence="3" id="KW-0274">FAD</keyword>
<dbReference type="AlphaFoldDB" id="S3CM43"/>
<keyword evidence="5" id="KW-0503">Monooxygenase</keyword>
<evidence type="ECO:0000259" key="7">
    <source>
        <dbReference type="Pfam" id="PF01494"/>
    </source>
</evidence>
<dbReference type="GeneID" id="19461730"/>
<keyword evidence="9" id="KW-1185">Reference proteome</keyword>
<dbReference type="SUPFAM" id="SSF51905">
    <property type="entry name" value="FAD/NAD(P)-binding domain"/>
    <property type="match status" value="1"/>
</dbReference>
<dbReference type="eggNOG" id="KOG2614">
    <property type="taxonomic scope" value="Eukaryota"/>
</dbReference>
<evidence type="ECO:0000256" key="3">
    <source>
        <dbReference type="ARBA" id="ARBA00022827"/>
    </source>
</evidence>
<dbReference type="RefSeq" id="XP_008085950.1">
    <property type="nucleotide sequence ID" value="XM_008087759.1"/>
</dbReference>
<dbReference type="InterPro" id="IPR002938">
    <property type="entry name" value="FAD-bd"/>
</dbReference>
<feature type="domain" description="FAD-binding" evidence="7">
    <location>
        <begin position="7"/>
        <end position="371"/>
    </location>
</feature>
<dbReference type="KEGG" id="glz:GLAREA_02674"/>
<evidence type="ECO:0000313" key="8">
    <source>
        <dbReference type="EMBL" id="EPE26760.1"/>
    </source>
</evidence>
<evidence type="ECO:0000256" key="1">
    <source>
        <dbReference type="ARBA" id="ARBA00007992"/>
    </source>
</evidence>
<dbReference type="OMA" id="HSMTSFF"/>
<dbReference type="EMBL" id="KE145370">
    <property type="protein sequence ID" value="EPE26760.1"/>
    <property type="molecule type" value="Genomic_DNA"/>
</dbReference>
<organism evidence="8 9">
    <name type="scientific">Glarea lozoyensis (strain ATCC 20868 / MF5171)</name>
    <dbReference type="NCBI Taxonomy" id="1116229"/>
    <lineage>
        <taxon>Eukaryota</taxon>
        <taxon>Fungi</taxon>
        <taxon>Dikarya</taxon>
        <taxon>Ascomycota</taxon>
        <taxon>Pezizomycotina</taxon>
        <taxon>Leotiomycetes</taxon>
        <taxon>Helotiales</taxon>
        <taxon>Helotiaceae</taxon>
        <taxon>Glarea</taxon>
    </lineage>
</organism>
<proteinExistence type="inferred from homology"/>
<name>S3CM43_GLAL2</name>
<dbReference type="GO" id="GO:0071949">
    <property type="term" value="F:FAD binding"/>
    <property type="evidence" value="ECO:0007669"/>
    <property type="project" value="InterPro"/>
</dbReference>
<keyword evidence="4" id="KW-0560">Oxidoreductase</keyword>
<evidence type="ECO:0000256" key="5">
    <source>
        <dbReference type="ARBA" id="ARBA00023033"/>
    </source>
</evidence>
<dbReference type="InterPro" id="IPR050493">
    <property type="entry name" value="FAD-dep_Monooxygenase_BioMet"/>
</dbReference>
<reference evidence="8 9" key="1">
    <citation type="journal article" date="2013" name="BMC Genomics">
        <title>Genomics-driven discovery of the pneumocandin biosynthetic gene cluster in the fungus Glarea lozoyensis.</title>
        <authorList>
            <person name="Chen L."/>
            <person name="Yue Q."/>
            <person name="Zhang X."/>
            <person name="Xiang M."/>
            <person name="Wang C."/>
            <person name="Li S."/>
            <person name="Che Y."/>
            <person name="Ortiz-Lopez F.J."/>
            <person name="Bills G.F."/>
            <person name="Liu X."/>
            <person name="An Z."/>
        </authorList>
    </citation>
    <scope>NUCLEOTIDE SEQUENCE [LARGE SCALE GENOMIC DNA]</scope>
    <source>
        <strain evidence="9">ATCC 20868 / MF5171</strain>
    </source>
</reference>
<dbReference type="PANTHER" id="PTHR13789">
    <property type="entry name" value="MONOOXYGENASE"/>
    <property type="match status" value="1"/>
</dbReference>
<sequence length="460" mass="50738">MSTKPTDTKVLIIGAGLGGLTLAAICRRANIPYIVLERTEKLSPAGAGISLAPNALRVLDQLGVYSRVKENGQRLNTMLVHYEKDQWRSLDFTGLESKFGYPVYSIERHSFHEYLYDAAGGPENVRLGSKVVDVVDEYGSPSVVVKVADGATYTADVVVGADGIRSVTRRILAQNAGLKSINTIQFTGRVHMSGYTKPIPGLGKEHEGVGNWIFYDDAILTTWPCKDNRQWYIGVKRVPLGEKDPDRSVWEGTTKSMVNDVYGRKYHPFGGESKTCAEIIDNSERVIASNVFEEQDFPSMTSGRVALLGDAAHSMTSFFGQGACQAIEDATELGNALLAHYSSPTPSASTLSTAFAEYSEIRGKRGKDLVSFSSIYAGIHVARLPYGLGPIARQILYKWLPIWCWFWALNWLYGYQPMIKEFPDFKAPLVKITPTVTEEVKSTEDEPISDEETVVGEKNP</sequence>
<evidence type="ECO:0000256" key="4">
    <source>
        <dbReference type="ARBA" id="ARBA00023002"/>
    </source>
</evidence>
<dbReference type="GO" id="GO:0004497">
    <property type="term" value="F:monooxygenase activity"/>
    <property type="evidence" value="ECO:0007669"/>
    <property type="project" value="UniProtKB-KW"/>
</dbReference>
<dbReference type="PANTHER" id="PTHR13789:SF309">
    <property type="entry name" value="PUTATIVE (AFU_ORTHOLOGUE AFUA_6G14510)-RELATED"/>
    <property type="match status" value="1"/>
</dbReference>
<dbReference type="PRINTS" id="PR00420">
    <property type="entry name" value="RNGMNOXGNASE"/>
</dbReference>
<gene>
    <name evidence="8" type="ORF">GLAREA_02674</name>
</gene>
<accession>S3CM43</accession>
<dbReference type="Pfam" id="PF01494">
    <property type="entry name" value="FAD_binding_3"/>
    <property type="match status" value="1"/>
</dbReference>
<dbReference type="Proteomes" id="UP000016922">
    <property type="component" value="Unassembled WGS sequence"/>
</dbReference>